<keyword evidence="3" id="KW-1185">Reference proteome</keyword>
<proteinExistence type="predicted"/>
<feature type="compositionally biased region" description="Basic and acidic residues" evidence="1">
    <location>
        <begin position="363"/>
        <end position="375"/>
    </location>
</feature>
<accession>A0A6B0GMX6</accession>
<reference evidence="2 3" key="1">
    <citation type="submission" date="2019-12" db="EMBL/GenBank/DDBJ databases">
        <title>Halocatena pleomorpha gen. nov. sp. nov., an extremely halophilic archaeon of family Halobacteriaceae isolated from saltpan soil.</title>
        <authorList>
            <person name="Pal Y."/>
            <person name="Verma A."/>
            <person name="Krishnamurthi S."/>
            <person name="Kumar P."/>
        </authorList>
    </citation>
    <scope>NUCLEOTIDE SEQUENCE [LARGE SCALE GENOMIC DNA]</scope>
    <source>
        <strain evidence="2 3">JCM 16495</strain>
    </source>
</reference>
<name>A0A6B0GMX6_9EURY</name>
<comment type="caution">
    <text evidence="2">The sequence shown here is derived from an EMBL/GenBank/DDBJ whole genome shotgun (WGS) entry which is preliminary data.</text>
</comment>
<feature type="region of interest" description="Disordered" evidence="1">
    <location>
        <begin position="339"/>
        <end position="411"/>
    </location>
</feature>
<feature type="compositionally biased region" description="Gly residues" evidence="1">
    <location>
        <begin position="343"/>
        <end position="356"/>
    </location>
</feature>
<evidence type="ECO:0000313" key="3">
    <source>
        <dbReference type="Proteomes" id="UP000451471"/>
    </source>
</evidence>
<dbReference type="RefSeq" id="WP_158204467.1">
    <property type="nucleotide sequence ID" value="NZ_WSZK01000015.1"/>
</dbReference>
<dbReference type="EMBL" id="WSZK01000015">
    <property type="protein sequence ID" value="MWG34829.1"/>
    <property type="molecule type" value="Genomic_DNA"/>
</dbReference>
<gene>
    <name evidence="2" type="ORF">GQS65_10045</name>
</gene>
<feature type="compositionally biased region" description="Basic and acidic residues" evidence="1">
    <location>
        <begin position="385"/>
        <end position="394"/>
    </location>
</feature>
<sequence>MQASPETFENASGFAALAASPDDDLPLTVRGVALAEGVTTKGASKKPTYWPRETLEAATEALEGRKIVDDSAHDIPDGASPEDIPFQPPAKTVIGEITEARYKPGVGIVYEGEIDDADYAALVENGRVDVSPFLFPKRGEFDESRNAYPAQQIVHWRDLAVVSEGNEGASIEAASAAEALTAEALKATFESDGDEAAESATDGADGTSDDPEGASTADPDSDAETNPGTDPEEDLMDLTDNEKQLIQRARTMDSPAVVEEDAEALAQTAAQFEDPTVVETADYEALGDQVEDMKGVLAEALAERTDMKVETAEALTLEALIGEFSDEDGEFDIEALVQNPEAGGSGDGDGGDGGDTGVDALSEDARADVRSKLARADTMQSAAPEHAEALRSEAAETVGVDSHEDIDMEAL</sequence>
<protein>
    <submittedName>
        <fullName evidence="2">Uncharacterized protein</fullName>
    </submittedName>
</protein>
<evidence type="ECO:0000256" key="1">
    <source>
        <dbReference type="SAM" id="MobiDB-lite"/>
    </source>
</evidence>
<evidence type="ECO:0000313" key="2">
    <source>
        <dbReference type="EMBL" id="MWG34829.1"/>
    </source>
</evidence>
<dbReference type="Proteomes" id="UP000451471">
    <property type="component" value="Unassembled WGS sequence"/>
</dbReference>
<dbReference type="AlphaFoldDB" id="A0A6B0GMX6"/>
<feature type="region of interest" description="Disordered" evidence="1">
    <location>
        <begin position="190"/>
        <end position="237"/>
    </location>
</feature>
<organism evidence="2 3">
    <name type="scientific">Halomarina oriensis</name>
    <dbReference type="NCBI Taxonomy" id="671145"/>
    <lineage>
        <taxon>Archaea</taxon>
        <taxon>Methanobacteriati</taxon>
        <taxon>Methanobacteriota</taxon>
        <taxon>Stenosarchaea group</taxon>
        <taxon>Halobacteria</taxon>
        <taxon>Halobacteriales</taxon>
        <taxon>Natronomonadaceae</taxon>
        <taxon>Halomarina</taxon>
    </lineage>
</organism>